<dbReference type="RefSeq" id="WP_039635661.1">
    <property type="nucleotide sequence ID" value="NZ_AYSO01000020.1"/>
</dbReference>
<sequence>MDNFKKRKILLLLTIPFILSLIIPPVIASAGSDGFGYALIRYHDSVTNEEIRPPETISANLNGASSINFPIEIKSVDGYRLGNVSGVVSKDPYTIKLTDKHSSSNPLQVFAMFSPVDTQVTVEIVLVGTNKTTGHVSEMDKRVLSVRKGELFKNTPPKTPMAGWVFKNAKLDGSTLKEGYGEVSFVPTQNCRLEYHYEISDLPIADLIVIAVDNELDKNGKVVIQPDRNDYFYRKQYDLKKVNQETSITVSSGGNGSKPELELAFVILEHHGGNPTTALTQNDGYLDKAETVTTKVRTDAKAWYVHFYWKPKGTDIKPPEGGEIVFDPNSTDWTNRGKTGEGSGSYQIAVKFTGQNPAQATGSATWEHSETPPPIELPDGGTFQPPPIISEYSSSFPVEFPLGSISVSGDTSASLPGEGGNVYITKEGEGLSLSATGSWESAKHDNPNPRDNNDRLIGTDIPDSPPEPTGQSGLYNIDWTKPDIYIDNPQSKWVKSPVPYPVRVSVDDSLSGFASGSVNVTDSSHYRRDNSDSLPYAQKSYNKTVMLSDGIYSIAVDAIDRATNDNADSKSTYYIDGTDPEVEFNIKPGIFSTENGAIRKPSKKGIDDGFYGELTASDNLSGVAKIQFGWTFENKKNDVEYEVIYTSPYTYTDRYQERIKKEIEKPVGDNLYLHIELWDTAGNYTYKVFGPYEDPIKLRDFRITDIRDPLWDSVFWKDSKLTEPTYKSYGVKELPIDENSHPTLKNAIPKKGYSFYFDITSEYLYRDKDRIEIIPTYYYFDGTNRIPVDCYYNLDNNPFILVGSSMDRVTLSMNTLKYGSVPIGYLPKLTLTKGVRIPKGREWLGDDGWKHKYPADVQYRDGKEQYWYGKYFIPATSVFVKQGDVPRPENILKDKKIIVNFQIVAYKNGVETLSSDQIFTYIPSQWKLEGGPKDTSKYEPGDVILYDNKYNTLSNFRTYIIH</sequence>
<gene>
    <name evidence="2" type="ORF">U732_53</name>
</gene>
<evidence type="ECO:0000313" key="3">
    <source>
        <dbReference type="Proteomes" id="UP000031366"/>
    </source>
</evidence>
<dbReference type="AlphaFoldDB" id="A0A0C1UC57"/>
<evidence type="ECO:0000256" key="1">
    <source>
        <dbReference type="SAM" id="MobiDB-lite"/>
    </source>
</evidence>
<dbReference type="Proteomes" id="UP000031366">
    <property type="component" value="Unassembled WGS sequence"/>
</dbReference>
<feature type="region of interest" description="Disordered" evidence="1">
    <location>
        <begin position="319"/>
        <end position="341"/>
    </location>
</feature>
<feature type="compositionally biased region" description="Basic and acidic residues" evidence="1">
    <location>
        <begin position="441"/>
        <end position="454"/>
    </location>
</feature>
<feature type="region of interest" description="Disordered" evidence="1">
    <location>
        <begin position="437"/>
        <end position="472"/>
    </location>
</feature>
<dbReference type="EMBL" id="AYSO01000020">
    <property type="protein sequence ID" value="KIE45135.1"/>
    <property type="molecule type" value="Genomic_DNA"/>
</dbReference>
<dbReference type="OrthoDB" id="2657408at2"/>
<protein>
    <submittedName>
        <fullName evidence="2">Uncharacterized protein</fullName>
    </submittedName>
</protein>
<evidence type="ECO:0000313" key="2">
    <source>
        <dbReference type="EMBL" id="KIE45135.1"/>
    </source>
</evidence>
<reference evidence="2 3" key="1">
    <citation type="journal article" date="2015" name="Infect. Genet. Evol.">
        <title>Genomic sequences of six botulinum neurotoxin-producing strains representing three clostridial species illustrate the mobility and diversity of botulinum neurotoxin genes.</title>
        <authorList>
            <person name="Smith T.J."/>
            <person name="Hill K.K."/>
            <person name="Xie G."/>
            <person name="Foley B.T."/>
            <person name="Williamson C.H."/>
            <person name="Foster J.T."/>
            <person name="Johnson S.L."/>
            <person name="Chertkov O."/>
            <person name="Teshima H."/>
            <person name="Gibbons H.S."/>
            <person name="Johnsky L.A."/>
            <person name="Karavis M.A."/>
            <person name="Smith L.A."/>
        </authorList>
    </citation>
    <scope>NUCLEOTIDE SEQUENCE [LARGE SCALE GENOMIC DNA]</scope>
    <source>
        <strain evidence="2 3">CDC 2741</strain>
    </source>
</reference>
<name>A0A0C1UC57_9CLOT</name>
<comment type="caution">
    <text evidence="2">The sequence shown here is derived from an EMBL/GenBank/DDBJ whole genome shotgun (WGS) entry which is preliminary data.</text>
</comment>
<keyword evidence="3" id="KW-1185">Reference proteome</keyword>
<feature type="compositionally biased region" description="Polar residues" evidence="1">
    <location>
        <begin position="328"/>
        <end position="337"/>
    </location>
</feature>
<organism evidence="2 3">
    <name type="scientific">Clostridium argentinense CDC 2741</name>
    <dbReference type="NCBI Taxonomy" id="1418104"/>
    <lineage>
        <taxon>Bacteria</taxon>
        <taxon>Bacillati</taxon>
        <taxon>Bacillota</taxon>
        <taxon>Clostridia</taxon>
        <taxon>Eubacteriales</taxon>
        <taxon>Clostridiaceae</taxon>
        <taxon>Clostridium</taxon>
    </lineage>
</organism>
<accession>A0A0C1UC57</accession>
<proteinExistence type="predicted"/>